<evidence type="ECO:0000313" key="10">
    <source>
        <dbReference type="Proteomes" id="UP000218979"/>
    </source>
</evidence>
<dbReference type="Pfam" id="PF01476">
    <property type="entry name" value="LysM"/>
    <property type="match status" value="3"/>
</dbReference>
<dbReference type="CDD" id="cd00118">
    <property type="entry name" value="LysM"/>
    <property type="match status" value="3"/>
</dbReference>
<keyword evidence="2" id="KW-0378">Hydrolase</keyword>
<protein>
    <submittedName>
        <fullName evidence="8">LysM domain-containing protein</fullName>
    </submittedName>
</protein>
<organism evidence="8 9">
    <name type="scientific">Pseudolactococcus chungangensis CAU 28 = DSM 22330</name>
    <dbReference type="NCBI Taxonomy" id="1122154"/>
    <lineage>
        <taxon>Bacteria</taxon>
        <taxon>Bacillati</taxon>
        <taxon>Bacillota</taxon>
        <taxon>Bacilli</taxon>
        <taxon>Lactobacillales</taxon>
        <taxon>Streptococcaceae</taxon>
        <taxon>Pseudolactococcus</taxon>
    </lineage>
</organism>
<feature type="signal peptide" evidence="4">
    <location>
        <begin position="1"/>
        <end position="38"/>
    </location>
</feature>
<dbReference type="OrthoDB" id="2145421at2"/>
<accession>A0A1K2HIW6</accession>
<feature type="domain" description="LysM" evidence="6">
    <location>
        <begin position="170"/>
        <end position="214"/>
    </location>
</feature>
<gene>
    <name evidence="7" type="ORF">RR45_GL001140</name>
    <name evidence="8" type="ORF">SAMN02746068_02040</name>
</gene>
<dbReference type="InterPro" id="IPR038765">
    <property type="entry name" value="Papain-like_cys_pep_sf"/>
</dbReference>
<dbReference type="GO" id="GO:0071555">
    <property type="term" value="P:cell wall organization"/>
    <property type="evidence" value="ECO:0007669"/>
    <property type="project" value="UniProtKB-KW"/>
</dbReference>
<evidence type="ECO:0000256" key="2">
    <source>
        <dbReference type="ARBA" id="ARBA00022801"/>
    </source>
</evidence>
<evidence type="ECO:0000313" key="8">
    <source>
        <dbReference type="EMBL" id="SFZ76702.1"/>
    </source>
</evidence>
<dbReference type="SUPFAM" id="SSF54001">
    <property type="entry name" value="Cysteine proteinases"/>
    <property type="match status" value="1"/>
</dbReference>
<feature type="chain" id="PRO_5013086137" evidence="4">
    <location>
        <begin position="39"/>
        <end position="515"/>
    </location>
</feature>
<reference evidence="8 9" key="2">
    <citation type="submission" date="2016-11" db="EMBL/GenBank/DDBJ databases">
        <authorList>
            <person name="Jaros S."/>
            <person name="Januszkiewicz K."/>
            <person name="Wedrychowicz H."/>
        </authorList>
    </citation>
    <scope>NUCLEOTIDE SEQUENCE [LARGE SCALE GENOMIC DNA]</scope>
    <source>
        <strain evidence="8 9">DSM 22330</strain>
    </source>
</reference>
<dbReference type="STRING" id="1122154.SAMN02746068_02040"/>
<keyword evidence="1 4" id="KW-0732">Signal</keyword>
<evidence type="ECO:0000256" key="3">
    <source>
        <dbReference type="ARBA" id="ARBA00023316"/>
    </source>
</evidence>
<dbReference type="SMART" id="SM00257">
    <property type="entry name" value="LysM"/>
    <property type="match status" value="3"/>
</dbReference>
<dbReference type="PANTHER" id="PTHR33734">
    <property type="entry name" value="LYSM DOMAIN-CONTAINING GPI-ANCHORED PROTEIN 2"/>
    <property type="match status" value="1"/>
</dbReference>
<dbReference type="Gene3D" id="3.90.1720.10">
    <property type="entry name" value="endopeptidase domain like (from Nostoc punctiforme)"/>
    <property type="match status" value="1"/>
</dbReference>
<dbReference type="Gene3D" id="3.10.350.10">
    <property type="entry name" value="LysM domain"/>
    <property type="match status" value="3"/>
</dbReference>
<evidence type="ECO:0000256" key="4">
    <source>
        <dbReference type="SAM" id="SignalP"/>
    </source>
</evidence>
<name>A0A1K2HIW6_9LACT</name>
<dbReference type="PROSITE" id="PS51782">
    <property type="entry name" value="LYSM"/>
    <property type="match status" value="3"/>
</dbReference>
<dbReference type="InterPro" id="IPR007921">
    <property type="entry name" value="CHAP_dom"/>
</dbReference>
<keyword evidence="3" id="KW-0961">Cell wall biogenesis/degradation</keyword>
<feature type="domain" description="LysM" evidence="6">
    <location>
        <begin position="109"/>
        <end position="153"/>
    </location>
</feature>
<evidence type="ECO:0000313" key="9">
    <source>
        <dbReference type="Proteomes" id="UP000185655"/>
    </source>
</evidence>
<dbReference type="SUPFAM" id="SSF54106">
    <property type="entry name" value="LysM domain"/>
    <property type="match status" value="3"/>
</dbReference>
<keyword evidence="10" id="KW-1185">Reference proteome</keyword>
<dbReference type="InterPro" id="IPR036779">
    <property type="entry name" value="LysM_dom_sf"/>
</dbReference>
<dbReference type="AlphaFoldDB" id="A0A1K2HIW6"/>
<evidence type="ECO:0000313" key="7">
    <source>
        <dbReference type="EMBL" id="PCS01136.1"/>
    </source>
</evidence>
<dbReference type="Pfam" id="PF05257">
    <property type="entry name" value="CHAP"/>
    <property type="match status" value="1"/>
</dbReference>
<feature type="domain" description="Peptidase C51" evidence="5">
    <location>
        <begin position="388"/>
        <end position="512"/>
    </location>
</feature>
<dbReference type="EMBL" id="JXJT01000024">
    <property type="protein sequence ID" value="PCS01136.1"/>
    <property type="molecule type" value="Genomic_DNA"/>
</dbReference>
<dbReference type="RefSeq" id="WP_072353670.1">
    <property type="nucleotide sequence ID" value="NZ_FPKS01000018.1"/>
</dbReference>
<sequence>MGKHDQPIIDQYNKTAVKLALSASTVAGVFAFSNAVSADTYTIKSGDNLWTIAQKFNTSVEALTALNGISDPAQISTGQTIETRQPVQVTSAPTVVKTPSAPAKTQPAVTYTVQPGDTLSQIAQTHGVTVEDIIKYSKLTNTEFIYIGQELVIKPAVAAKRPEPIVIPAVTYTVKPGDTLWDIAQAQDVSIEDIVKHSKLSSTDYIFAGQELIIKPAKTINGGVLSISAETLASETNLSVERAQNAIDIANHLMAQEGFTLEGASGALAVAERESGFNPEAVNDSGGVAGVFQWSGWSNMINGNRWSNAESRTLSLDVQMNLVSTELNGAFTNVKDIVGNATDPVQASLDWSLYYEGVALTDPQTQIDTIETNAQKWYDLLKDYVDFDGNVAVPIDVKQGPYSTGNTYAAGNCTWYVKDVFKARMGDWWGNAKDWAANASREGLQVDDQPVANLTIAVFAPGSAGADANYGHVAVVIGVSGDHVTVKEMNGAAGLGKTSTRTIPKSAASYIHMDY</sequence>
<proteinExistence type="predicted"/>
<dbReference type="Pfam" id="PF18013">
    <property type="entry name" value="Phage_lysozyme2"/>
    <property type="match status" value="1"/>
</dbReference>
<dbReference type="GO" id="GO:0016787">
    <property type="term" value="F:hydrolase activity"/>
    <property type="evidence" value="ECO:0007669"/>
    <property type="project" value="UniProtKB-KW"/>
</dbReference>
<evidence type="ECO:0000259" key="6">
    <source>
        <dbReference type="PROSITE" id="PS51782"/>
    </source>
</evidence>
<evidence type="ECO:0000256" key="1">
    <source>
        <dbReference type="ARBA" id="ARBA00022729"/>
    </source>
</evidence>
<feature type="domain" description="LysM" evidence="6">
    <location>
        <begin position="39"/>
        <end position="83"/>
    </location>
</feature>
<dbReference type="Proteomes" id="UP000218979">
    <property type="component" value="Unassembled WGS sequence"/>
</dbReference>
<dbReference type="InterPro" id="IPR018392">
    <property type="entry name" value="LysM"/>
</dbReference>
<dbReference type="Gene3D" id="1.10.530.10">
    <property type="match status" value="1"/>
</dbReference>
<dbReference type="Proteomes" id="UP000185655">
    <property type="component" value="Unassembled WGS sequence"/>
</dbReference>
<dbReference type="PROSITE" id="PS50911">
    <property type="entry name" value="CHAP"/>
    <property type="match status" value="1"/>
</dbReference>
<dbReference type="InterPro" id="IPR041219">
    <property type="entry name" value="Phage_lysozyme2"/>
</dbReference>
<reference evidence="7 10" key="1">
    <citation type="submission" date="2014-12" db="EMBL/GenBank/DDBJ databases">
        <title>Draft genome sequences of 10 type strains of Lactococcus.</title>
        <authorList>
            <person name="Sun Z."/>
            <person name="Zhong Z."/>
            <person name="Liu W."/>
            <person name="Zhang W."/>
            <person name="Zhang H."/>
        </authorList>
    </citation>
    <scope>NUCLEOTIDE SEQUENCE [LARGE SCALE GENOMIC DNA]</scope>
    <source>
        <strain evidence="7 10">DSM 22330</strain>
    </source>
</reference>
<dbReference type="PANTHER" id="PTHR33734:SF22">
    <property type="entry name" value="MEMBRANE-BOUND LYTIC MUREIN TRANSGLYCOSYLASE D"/>
    <property type="match status" value="1"/>
</dbReference>
<evidence type="ECO:0000259" key="5">
    <source>
        <dbReference type="PROSITE" id="PS50911"/>
    </source>
</evidence>
<dbReference type="EMBL" id="FPKS01000018">
    <property type="protein sequence ID" value="SFZ76702.1"/>
    <property type="molecule type" value="Genomic_DNA"/>
</dbReference>